<evidence type="ECO:0008006" key="4">
    <source>
        <dbReference type="Google" id="ProtNLM"/>
    </source>
</evidence>
<feature type="chain" id="PRO_5041426753" description="Beta-lactamase family protein" evidence="1">
    <location>
        <begin position="35"/>
        <end position="314"/>
    </location>
</feature>
<reference evidence="2 3" key="1">
    <citation type="submission" date="2017-11" db="EMBL/GenBank/DDBJ databases">
        <title>Sequencing the genomes of 1000 actinobacteria strains.</title>
        <authorList>
            <person name="Klenk H.-P."/>
        </authorList>
    </citation>
    <scope>NUCLEOTIDE SEQUENCE [LARGE SCALE GENOMIC DNA]</scope>
    <source>
        <strain evidence="2 3">DSM 44104</strain>
    </source>
</reference>
<name>A0AA44ZS63_PSEA5</name>
<evidence type="ECO:0000313" key="3">
    <source>
        <dbReference type="Proteomes" id="UP000232453"/>
    </source>
</evidence>
<dbReference type="SUPFAM" id="SSF56601">
    <property type="entry name" value="beta-lactamase/transpeptidase-like"/>
    <property type="match status" value="1"/>
</dbReference>
<proteinExistence type="predicted"/>
<dbReference type="EMBL" id="PHUJ01000003">
    <property type="protein sequence ID" value="PKB33788.1"/>
    <property type="molecule type" value="Genomic_DNA"/>
</dbReference>
<dbReference type="RefSeq" id="WP_100880362.1">
    <property type="nucleotide sequence ID" value="NZ_JBICSI010000007.1"/>
</dbReference>
<accession>A0AA44ZS63</accession>
<comment type="caution">
    <text evidence="2">The sequence shown here is derived from an EMBL/GenBank/DDBJ whole genome shotgun (WGS) entry which is preliminary data.</text>
</comment>
<protein>
    <recommendedName>
        <fullName evidence="4">Beta-lactamase family protein</fullName>
    </recommendedName>
</protein>
<dbReference type="InterPro" id="IPR012338">
    <property type="entry name" value="Beta-lactam/transpept-like"/>
</dbReference>
<organism evidence="2 3">
    <name type="scientific">Pseudonocardia alni</name>
    <name type="common">Amycolata alni</name>
    <dbReference type="NCBI Taxonomy" id="33907"/>
    <lineage>
        <taxon>Bacteria</taxon>
        <taxon>Bacillati</taxon>
        <taxon>Actinomycetota</taxon>
        <taxon>Actinomycetes</taxon>
        <taxon>Pseudonocardiales</taxon>
        <taxon>Pseudonocardiaceae</taxon>
        <taxon>Pseudonocardia</taxon>
    </lineage>
</organism>
<gene>
    <name evidence="2" type="ORF">ATL51_5555</name>
</gene>
<evidence type="ECO:0000256" key="1">
    <source>
        <dbReference type="SAM" id="SignalP"/>
    </source>
</evidence>
<dbReference type="AlphaFoldDB" id="A0AA44ZS63"/>
<feature type="signal peptide" evidence="1">
    <location>
        <begin position="1"/>
        <end position="34"/>
    </location>
</feature>
<sequence>MAERRPGRRRSRAARGAGLAVVAALVLAAGAAGAAGPVPTALAGPAVPPPPAARLQHAPAADAEPPGTLRELLAAITGSATADPLDLAPGTLAVDREGEEGLAVSWALLDTDDGRWTGSADAATRRSEAESTIKAWLALDTLRAAAQRGRPVPPAVRADIAAAVRASDDGAAERLYRALGGDASTARLGPECGVAVSTSRPGWWSYTQVSALDAARVLACVRERAPGLPGGPALLADLDAVTPDGRSGIRPVLPGAVAEKNGWTLHGADGWNVHCVLAWEDRALAVLTTYPGGLGVEHGWQVCRDVAADVLAAS</sequence>
<evidence type="ECO:0000313" key="2">
    <source>
        <dbReference type="EMBL" id="PKB33788.1"/>
    </source>
</evidence>
<dbReference type="Gene3D" id="3.40.710.10">
    <property type="entry name" value="DD-peptidase/beta-lactamase superfamily"/>
    <property type="match status" value="1"/>
</dbReference>
<keyword evidence="1" id="KW-0732">Signal</keyword>
<dbReference type="Proteomes" id="UP000232453">
    <property type="component" value="Unassembled WGS sequence"/>
</dbReference>